<accession>A0A9Q3Q692</accession>
<feature type="compositionally biased region" description="Acidic residues" evidence="1">
    <location>
        <begin position="138"/>
        <end position="163"/>
    </location>
</feature>
<evidence type="ECO:0000256" key="1">
    <source>
        <dbReference type="SAM" id="MobiDB-lite"/>
    </source>
</evidence>
<gene>
    <name evidence="2" type="ORF">O181_126821</name>
</gene>
<proteinExistence type="predicted"/>
<feature type="region of interest" description="Disordered" evidence="1">
    <location>
        <begin position="132"/>
        <end position="174"/>
    </location>
</feature>
<dbReference type="OrthoDB" id="2505904at2759"/>
<keyword evidence="3" id="KW-1185">Reference proteome</keyword>
<sequence length="174" mass="20778">MEIEAKTCLAIEWHKVQLTEDLLEARAEQLSGKEEMRKRAREKLKKAREDSVKYWDRKLAHQIRKPIHPGEIVLVHNKALVSQWGLLFKNRWDGPYRAVRQINNGPYELEELDGTKIARRFTANQIKKFYPRGKQLDSEEEEEEGEEELEDESQFEDEEEFDEEKSFYLKKRGK</sequence>
<evidence type="ECO:0000313" key="2">
    <source>
        <dbReference type="EMBL" id="MBW0587106.1"/>
    </source>
</evidence>
<dbReference type="EMBL" id="AVOT02125922">
    <property type="protein sequence ID" value="MBW0587106.1"/>
    <property type="molecule type" value="Genomic_DNA"/>
</dbReference>
<protein>
    <submittedName>
        <fullName evidence="2">Uncharacterized protein</fullName>
    </submittedName>
</protein>
<organism evidence="2 3">
    <name type="scientific">Austropuccinia psidii MF-1</name>
    <dbReference type="NCBI Taxonomy" id="1389203"/>
    <lineage>
        <taxon>Eukaryota</taxon>
        <taxon>Fungi</taxon>
        <taxon>Dikarya</taxon>
        <taxon>Basidiomycota</taxon>
        <taxon>Pucciniomycotina</taxon>
        <taxon>Pucciniomycetes</taxon>
        <taxon>Pucciniales</taxon>
        <taxon>Sphaerophragmiaceae</taxon>
        <taxon>Austropuccinia</taxon>
    </lineage>
</organism>
<reference evidence="2" key="1">
    <citation type="submission" date="2021-03" db="EMBL/GenBank/DDBJ databases">
        <title>Draft genome sequence of rust myrtle Austropuccinia psidii MF-1, a brazilian biotype.</title>
        <authorList>
            <person name="Quecine M.C."/>
            <person name="Pachon D.M.R."/>
            <person name="Bonatelli M.L."/>
            <person name="Correr F.H."/>
            <person name="Franceschini L.M."/>
            <person name="Leite T.F."/>
            <person name="Margarido G.R.A."/>
            <person name="Almeida C.A."/>
            <person name="Ferrarezi J.A."/>
            <person name="Labate C.A."/>
        </authorList>
    </citation>
    <scope>NUCLEOTIDE SEQUENCE</scope>
    <source>
        <strain evidence="2">MF-1</strain>
    </source>
</reference>
<name>A0A9Q3Q692_9BASI</name>
<dbReference type="Proteomes" id="UP000765509">
    <property type="component" value="Unassembled WGS sequence"/>
</dbReference>
<evidence type="ECO:0000313" key="3">
    <source>
        <dbReference type="Proteomes" id="UP000765509"/>
    </source>
</evidence>
<comment type="caution">
    <text evidence="2">The sequence shown here is derived from an EMBL/GenBank/DDBJ whole genome shotgun (WGS) entry which is preliminary data.</text>
</comment>
<dbReference type="AlphaFoldDB" id="A0A9Q3Q692"/>